<keyword evidence="3" id="KW-1185">Reference proteome</keyword>
<accession>A0A0M0GIQ2</accession>
<feature type="signal peptide" evidence="1">
    <location>
        <begin position="1"/>
        <end position="21"/>
    </location>
</feature>
<name>A0A0M0GIQ2_SPOGL</name>
<comment type="caution">
    <text evidence="2">The sequence shown here is derived from an EMBL/GenBank/DDBJ whole genome shotgun (WGS) entry which is preliminary data.</text>
</comment>
<dbReference type="EMBL" id="LGUF01000007">
    <property type="protein sequence ID" value="KON89357.1"/>
    <property type="molecule type" value="Genomic_DNA"/>
</dbReference>
<dbReference type="PATRIC" id="fig|1459.3.peg.5023"/>
<organism evidence="2 3">
    <name type="scientific">Sporosarcina globispora</name>
    <name type="common">Bacillus globisporus</name>
    <dbReference type="NCBI Taxonomy" id="1459"/>
    <lineage>
        <taxon>Bacteria</taxon>
        <taxon>Bacillati</taxon>
        <taxon>Bacillota</taxon>
        <taxon>Bacilli</taxon>
        <taxon>Bacillales</taxon>
        <taxon>Caryophanaceae</taxon>
        <taxon>Sporosarcina</taxon>
    </lineage>
</organism>
<dbReference type="RefSeq" id="WP_053436725.1">
    <property type="nucleotide sequence ID" value="NZ_LGUF01000007.1"/>
</dbReference>
<dbReference type="STRING" id="1459.AF332_22790"/>
<reference evidence="3" key="1">
    <citation type="submission" date="2015-07" db="EMBL/GenBank/DDBJ databases">
        <title>Fjat-10036 dsm4.</title>
        <authorList>
            <person name="Liu B."/>
            <person name="Wang J."/>
            <person name="Zhu Y."/>
            <person name="Liu G."/>
            <person name="Chen Q."/>
            <person name="Chen Z."/>
            <person name="Lan J."/>
            <person name="Che J."/>
            <person name="Ge C."/>
            <person name="Shi H."/>
            <person name="Pan Z."/>
            <person name="Liu X."/>
        </authorList>
    </citation>
    <scope>NUCLEOTIDE SEQUENCE [LARGE SCALE GENOMIC DNA]</scope>
    <source>
        <strain evidence="3">DSM 4</strain>
    </source>
</reference>
<proteinExistence type="predicted"/>
<dbReference type="OrthoDB" id="2299347at2"/>
<dbReference type="Proteomes" id="UP000037109">
    <property type="component" value="Unassembled WGS sequence"/>
</dbReference>
<evidence type="ECO:0000313" key="2">
    <source>
        <dbReference type="EMBL" id="KON89357.1"/>
    </source>
</evidence>
<evidence type="ECO:0000256" key="1">
    <source>
        <dbReference type="SAM" id="SignalP"/>
    </source>
</evidence>
<protein>
    <submittedName>
        <fullName evidence="2">Uncharacterized protein</fullName>
    </submittedName>
</protein>
<feature type="chain" id="PRO_5005599498" evidence="1">
    <location>
        <begin position="22"/>
        <end position="247"/>
    </location>
</feature>
<dbReference type="AlphaFoldDB" id="A0A0M0GIQ2"/>
<keyword evidence="1" id="KW-0732">Signal</keyword>
<sequence length="247" mass="28286">MKKYIFLLLTILLVFSGNVSAQPKSRSADLTEKEFMKAVMKADEFKEFKSSILKDAAIKPKPLINERGKQYGWTIQYEIEYNEKNIFSDEKALVNFSSLLSFSYESDGKGLKVRLVDYSRLIEDKAFYVRDLKNDEETKIDISKDRTFTDYLAEVEKKKAQLNEEAVKSNADSSVKITAAGELCYYCTKYEWRGGYPCSSANTEPEVSVSSQLKESGLNPESVFIDCYVPRHKVCVDGEWRTNCPIR</sequence>
<gene>
    <name evidence="2" type="ORF">AF332_22790</name>
</gene>
<evidence type="ECO:0000313" key="3">
    <source>
        <dbReference type="Proteomes" id="UP000037109"/>
    </source>
</evidence>